<comment type="caution">
    <text evidence="2">The sequence shown here is derived from an EMBL/GenBank/DDBJ whole genome shotgun (WGS) entry which is preliminary data.</text>
</comment>
<feature type="region of interest" description="Disordered" evidence="1">
    <location>
        <begin position="682"/>
        <end position="737"/>
    </location>
</feature>
<name>A0A0F9X378_9ZZZZ</name>
<dbReference type="AlphaFoldDB" id="A0A0F9X378"/>
<evidence type="ECO:0000313" key="2">
    <source>
        <dbReference type="EMBL" id="KKN85948.1"/>
    </source>
</evidence>
<dbReference type="EMBL" id="LAZR01000153">
    <property type="protein sequence ID" value="KKN85948.1"/>
    <property type="molecule type" value="Genomic_DNA"/>
</dbReference>
<accession>A0A0F9X378</accession>
<reference evidence="2" key="1">
    <citation type="journal article" date="2015" name="Nature">
        <title>Complex archaea that bridge the gap between prokaryotes and eukaryotes.</title>
        <authorList>
            <person name="Spang A."/>
            <person name="Saw J.H."/>
            <person name="Jorgensen S.L."/>
            <person name="Zaremba-Niedzwiedzka K."/>
            <person name="Martijn J."/>
            <person name="Lind A.E."/>
            <person name="van Eijk R."/>
            <person name="Schleper C."/>
            <person name="Guy L."/>
            <person name="Ettema T.J."/>
        </authorList>
    </citation>
    <scope>NUCLEOTIDE SEQUENCE</scope>
</reference>
<feature type="compositionally biased region" description="Polar residues" evidence="1">
    <location>
        <begin position="722"/>
        <end position="734"/>
    </location>
</feature>
<sequence>MAGDILGFIVMQSTISGSRISPAMLAFAEGGGQDPENVAPDMGLGLTGGFENSGELLSWRQYDRVIRRFNDVTGIQFFAWIRDKILELSTGWALAHTITGQDPGVDFGLHTGLYHVTQGDGTEHLCGFYDVEFGGTGWLKFDPRTNIWTHAAVAGTADQAITFGMCVGYKGRLYHCNSGNGGVLQEFDPIAETLREFPMGSGAQYAKLAVVGGRLFIFPDSGQARLLEFAFGGVITAATLAAQSVGPNYSSGGDNMLVAHLTENNGLAVFWNCQQDGSGYRLHIVTQPTPGVPGSPLTVVEELGQIMDGSPDSLDAFAFFGNAVAYFSSFFPAIGFNADLMWTDGGWQLEQGPLFSGTPLAFLMIKFTQPSSYATANLVPGPHITGYPTNRVRVDWRGVDRVMTYVDAGKFSPPVDHSVSLTHSQITAPWGSSERLFSNGPSITNIKVEPYSDGTVARGLRLTFKIAASQTLGDQGSLLYFGFGRFLGQPNVRLSLSTGDNPATFPGGVATFDAASNRLENVPPTGVGRTTLAHDTPVGAFINGELVEGQTSLARGTIRILGSGAMFVAGIIGTFVDGEQLLGLTSAATANATAAPDPRPTYQIIWDVGASGDNIPEREWVSVQGAHFNTEGKAKYITSSNYQLQIITLLTLPGNPASTQGPVAEADPDTSATVLTTQGPVVEWTPDSAASPATTQGPVAETSPNSSASPLSTQGPVAEAATKTSETPATTQGPVSEFVPDADLEANLLTKVAGRPVAQGGGLVGFEDDSGPQGDRDALTMGSSLVLPGQPWEPDSMLPQGPEFAKRLDGKVELGRATFDAENDAVGTRQVLLDVDAAGLGALGVPPGDLPVGSILGAGLLLVVARATNVSTAPSTQPQLGLGVGGSFDDQVAQQALNLVATGQNEAMALVSVRDLLAAGDVLEAQLDVQAVTTGDYVIEIVVYGFHRVG</sequence>
<evidence type="ECO:0000256" key="1">
    <source>
        <dbReference type="SAM" id="MobiDB-lite"/>
    </source>
</evidence>
<feature type="compositionally biased region" description="Polar residues" evidence="1">
    <location>
        <begin position="691"/>
        <end position="715"/>
    </location>
</feature>
<proteinExistence type="predicted"/>
<organism evidence="2">
    <name type="scientific">marine sediment metagenome</name>
    <dbReference type="NCBI Taxonomy" id="412755"/>
    <lineage>
        <taxon>unclassified sequences</taxon>
        <taxon>metagenomes</taxon>
        <taxon>ecological metagenomes</taxon>
    </lineage>
</organism>
<protein>
    <submittedName>
        <fullName evidence="2">Uncharacterized protein</fullName>
    </submittedName>
</protein>
<gene>
    <name evidence="2" type="ORF">LCGC14_0273600</name>
</gene>